<dbReference type="AlphaFoldDB" id="A0A0F9ANP3"/>
<dbReference type="InterPro" id="IPR000477">
    <property type="entry name" value="RT_dom"/>
</dbReference>
<dbReference type="CDD" id="cd01651">
    <property type="entry name" value="RT_G2_intron"/>
    <property type="match status" value="1"/>
</dbReference>
<dbReference type="PANTHER" id="PTHR34047:SF8">
    <property type="entry name" value="PROTEIN YKFC"/>
    <property type="match status" value="1"/>
</dbReference>
<gene>
    <name evidence="2" type="ORF">LCGC14_2889720</name>
</gene>
<dbReference type="SUPFAM" id="SSF56672">
    <property type="entry name" value="DNA/RNA polymerases"/>
    <property type="match status" value="1"/>
</dbReference>
<dbReference type="PANTHER" id="PTHR34047">
    <property type="entry name" value="NUCLEAR INTRON MATURASE 1, MITOCHONDRIAL-RELATED"/>
    <property type="match status" value="1"/>
</dbReference>
<feature type="domain" description="Reverse transcriptase" evidence="1">
    <location>
        <begin position="68"/>
        <end position="312"/>
    </location>
</feature>
<proteinExistence type="predicted"/>
<dbReference type="InterPro" id="IPR043502">
    <property type="entry name" value="DNA/RNA_pol_sf"/>
</dbReference>
<reference evidence="2" key="1">
    <citation type="journal article" date="2015" name="Nature">
        <title>Complex archaea that bridge the gap between prokaryotes and eukaryotes.</title>
        <authorList>
            <person name="Spang A."/>
            <person name="Saw J.H."/>
            <person name="Jorgensen S.L."/>
            <person name="Zaremba-Niedzwiedzka K."/>
            <person name="Martijn J."/>
            <person name="Lind A.E."/>
            <person name="van Eijk R."/>
            <person name="Schleper C."/>
            <person name="Guy L."/>
            <person name="Ettema T.J."/>
        </authorList>
    </citation>
    <scope>NUCLEOTIDE SEQUENCE</scope>
</reference>
<comment type="caution">
    <text evidence="2">The sequence shown here is derived from an EMBL/GenBank/DDBJ whole genome shotgun (WGS) entry which is preliminary data.</text>
</comment>
<name>A0A0F9ANP3_9ZZZZ</name>
<dbReference type="Pfam" id="PF00078">
    <property type="entry name" value="RVT_1"/>
    <property type="match status" value="1"/>
</dbReference>
<sequence length="386" mass="45163">KVVSQGLQRVREAARRDSSLRFTCLLHHVTVELLREAYKALNPKAAPGVDGMTWSEYGKGLEERLRDLYGRVHRGGYRAQPSKRTYIYKDDGRLRPLGIAALEDKIVQMAVVWVLQAIYEEDFLGFSYGFRPGRSQHNALDAVWVAIVQRKVSWVLDADIRGFFGSMVHEWMIKFVEHRIGDKRIVRLIQKWLKAGVSEDGEWSSTVVGTPQGATVSPLLANIYLHYVLDLWVEAWRKRHARGEVYIVRYADDFVMGFTHICVRRRKDGRFTVRRKTIAKRLRRKVKEVTRELKRIRHSPVPEQGKWLRSVITGYYNYHAVPGNFQALNRFRKLLACAWLQALRRRSQKGKKLTWARMQKLLKTWFPRAQILHPYPNQRLCVINSR</sequence>
<feature type="non-terminal residue" evidence="2">
    <location>
        <position position="1"/>
    </location>
</feature>
<evidence type="ECO:0000313" key="2">
    <source>
        <dbReference type="EMBL" id="KKK73846.1"/>
    </source>
</evidence>
<accession>A0A0F9ANP3</accession>
<evidence type="ECO:0000259" key="1">
    <source>
        <dbReference type="PROSITE" id="PS50878"/>
    </source>
</evidence>
<dbReference type="InterPro" id="IPR051083">
    <property type="entry name" value="GrpII_Intron_Splice-Mob/Def"/>
</dbReference>
<protein>
    <recommendedName>
        <fullName evidence="1">Reverse transcriptase domain-containing protein</fullName>
    </recommendedName>
</protein>
<dbReference type="PROSITE" id="PS50878">
    <property type="entry name" value="RT_POL"/>
    <property type="match status" value="1"/>
</dbReference>
<dbReference type="EMBL" id="LAZR01056602">
    <property type="protein sequence ID" value="KKK73846.1"/>
    <property type="molecule type" value="Genomic_DNA"/>
</dbReference>
<organism evidence="2">
    <name type="scientific">marine sediment metagenome</name>
    <dbReference type="NCBI Taxonomy" id="412755"/>
    <lineage>
        <taxon>unclassified sequences</taxon>
        <taxon>metagenomes</taxon>
        <taxon>ecological metagenomes</taxon>
    </lineage>
</organism>